<dbReference type="SUPFAM" id="SSF52172">
    <property type="entry name" value="CheY-like"/>
    <property type="match status" value="1"/>
</dbReference>
<dbReference type="FunFam" id="3.40.50.2300:FF:000001">
    <property type="entry name" value="DNA-binding response regulator PhoB"/>
    <property type="match status" value="1"/>
</dbReference>
<feature type="domain" description="OmpR/PhoB-type" evidence="9">
    <location>
        <begin position="131"/>
        <end position="234"/>
    </location>
</feature>
<dbReference type="InterPro" id="IPR001789">
    <property type="entry name" value="Sig_transdc_resp-reg_receiver"/>
</dbReference>
<dbReference type="SMART" id="SM00448">
    <property type="entry name" value="REC"/>
    <property type="match status" value="1"/>
</dbReference>
<evidence type="ECO:0000259" key="8">
    <source>
        <dbReference type="PROSITE" id="PS50110"/>
    </source>
</evidence>
<dbReference type="SMART" id="SM00862">
    <property type="entry name" value="Trans_reg_C"/>
    <property type="match status" value="1"/>
</dbReference>
<evidence type="ECO:0000256" key="5">
    <source>
        <dbReference type="ARBA" id="ARBA00023163"/>
    </source>
</evidence>
<dbReference type="GO" id="GO:0006355">
    <property type="term" value="P:regulation of DNA-templated transcription"/>
    <property type="evidence" value="ECO:0007669"/>
    <property type="project" value="InterPro"/>
</dbReference>
<evidence type="ECO:0000259" key="9">
    <source>
        <dbReference type="PROSITE" id="PS51755"/>
    </source>
</evidence>
<evidence type="ECO:0000256" key="7">
    <source>
        <dbReference type="PROSITE-ProRule" id="PRU01091"/>
    </source>
</evidence>
<dbReference type="GO" id="GO:0032993">
    <property type="term" value="C:protein-DNA complex"/>
    <property type="evidence" value="ECO:0007669"/>
    <property type="project" value="TreeGrafter"/>
</dbReference>
<dbReference type="InterPro" id="IPR039420">
    <property type="entry name" value="WalR-like"/>
</dbReference>
<reference evidence="10" key="1">
    <citation type="submission" date="2020-12" db="EMBL/GenBank/DDBJ databases">
        <title>The genome sequence of Inhella sp. 4Y17.</title>
        <authorList>
            <person name="Liu Y."/>
        </authorList>
    </citation>
    <scope>NUCLEOTIDE SEQUENCE</scope>
    <source>
        <strain evidence="10">4Y10</strain>
    </source>
</reference>
<dbReference type="GO" id="GO:0000156">
    <property type="term" value="F:phosphorelay response regulator activity"/>
    <property type="evidence" value="ECO:0007669"/>
    <property type="project" value="TreeGrafter"/>
</dbReference>
<dbReference type="PROSITE" id="PS51755">
    <property type="entry name" value="OMPR_PHOB"/>
    <property type="match status" value="1"/>
</dbReference>
<proteinExistence type="predicted"/>
<accession>A0A931IVI7</accession>
<dbReference type="Pfam" id="PF00486">
    <property type="entry name" value="Trans_reg_C"/>
    <property type="match status" value="1"/>
</dbReference>
<dbReference type="Gene3D" id="6.10.250.690">
    <property type="match status" value="1"/>
</dbReference>
<dbReference type="AlphaFoldDB" id="A0A931IVI7"/>
<keyword evidence="2" id="KW-0902">Two-component regulatory system</keyword>
<dbReference type="GO" id="GO:0005829">
    <property type="term" value="C:cytosol"/>
    <property type="evidence" value="ECO:0007669"/>
    <property type="project" value="TreeGrafter"/>
</dbReference>
<protein>
    <submittedName>
        <fullName evidence="10">Response regulator</fullName>
    </submittedName>
</protein>
<evidence type="ECO:0000313" key="10">
    <source>
        <dbReference type="EMBL" id="MBH9553585.1"/>
    </source>
</evidence>
<keyword evidence="11" id="KW-1185">Reference proteome</keyword>
<evidence type="ECO:0000256" key="3">
    <source>
        <dbReference type="ARBA" id="ARBA00023015"/>
    </source>
</evidence>
<dbReference type="InterPro" id="IPR016032">
    <property type="entry name" value="Sig_transdc_resp-reg_C-effctor"/>
</dbReference>
<keyword evidence="5" id="KW-0804">Transcription</keyword>
<dbReference type="PANTHER" id="PTHR48111">
    <property type="entry name" value="REGULATOR OF RPOS"/>
    <property type="match status" value="1"/>
</dbReference>
<organism evidence="10 11">
    <name type="scientific">Inhella gelatinilytica</name>
    <dbReference type="NCBI Taxonomy" id="2795030"/>
    <lineage>
        <taxon>Bacteria</taxon>
        <taxon>Pseudomonadati</taxon>
        <taxon>Pseudomonadota</taxon>
        <taxon>Betaproteobacteria</taxon>
        <taxon>Burkholderiales</taxon>
        <taxon>Sphaerotilaceae</taxon>
        <taxon>Inhella</taxon>
    </lineage>
</organism>
<dbReference type="Pfam" id="PF00072">
    <property type="entry name" value="Response_reg"/>
    <property type="match status" value="1"/>
</dbReference>
<dbReference type="InterPro" id="IPR036388">
    <property type="entry name" value="WH-like_DNA-bd_sf"/>
</dbReference>
<dbReference type="PANTHER" id="PTHR48111:SF59">
    <property type="entry name" value="TRANSCRIPTIONAL REGULATORY PROTEIN BAER"/>
    <property type="match status" value="1"/>
</dbReference>
<dbReference type="Proteomes" id="UP000620139">
    <property type="component" value="Unassembled WGS sequence"/>
</dbReference>
<keyword evidence="3" id="KW-0805">Transcription regulation</keyword>
<dbReference type="RefSeq" id="WP_198101205.1">
    <property type="nucleotide sequence ID" value="NZ_JAEDAL010000006.1"/>
</dbReference>
<sequence length="241" mass="26933">MTPQPARILVVEDDPAIAQLLLDYLRHAGYRAEPCADGLQAWHRFESDGPWDALLLDIMLPGLDGLQLCQRVRARSNVPILMATARVDEFDRLLGLDLGADDYLCKPYSPREVVARVRALLRRSQGRLAGPSAVEIPGTGGFVLDEAGQRIGWRGQWLTLTPVEYRLLRTLLQQPGRVYERAQLLDALHQDEFRDLSDRTVDSHIKNLRRKLEALLGGSSGIQSVYGVGYRFSPDAGHLGR</sequence>
<feature type="DNA-binding region" description="OmpR/PhoB-type" evidence="7">
    <location>
        <begin position="131"/>
        <end position="234"/>
    </location>
</feature>
<dbReference type="Gene3D" id="1.10.10.10">
    <property type="entry name" value="Winged helix-like DNA-binding domain superfamily/Winged helix DNA-binding domain"/>
    <property type="match status" value="1"/>
</dbReference>
<comment type="caution">
    <text evidence="10">The sequence shown here is derived from an EMBL/GenBank/DDBJ whole genome shotgun (WGS) entry which is preliminary data.</text>
</comment>
<dbReference type="SUPFAM" id="SSF46894">
    <property type="entry name" value="C-terminal effector domain of the bipartite response regulators"/>
    <property type="match status" value="1"/>
</dbReference>
<dbReference type="Gene3D" id="3.40.50.2300">
    <property type="match status" value="1"/>
</dbReference>
<evidence type="ECO:0000313" key="11">
    <source>
        <dbReference type="Proteomes" id="UP000620139"/>
    </source>
</evidence>
<keyword evidence="1 6" id="KW-0597">Phosphoprotein</keyword>
<dbReference type="PROSITE" id="PS50110">
    <property type="entry name" value="RESPONSE_REGULATORY"/>
    <property type="match status" value="1"/>
</dbReference>
<dbReference type="CDD" id="cd00383">
    <property type="entry name" value="trans_reg_C"/>
    <property type="match status" value="1"/>
</dbReference>
<gene>
    <name evidence="10" type="ORF">I7X43_12110</name>
</gene>
<feature type="domain" description="Response regulatory" evidence="8">
    <location>
        <begin position="7"/>
        <end position="121"/>
    </location>
</feature>
<dbReference type="GO" id="GO:0000976">
    <property type="term" value="F:transcription cis-regulatory region binding"/>
    <property type="evidence" value="ECO:0007669"/>
    <property type="project" value="TreeGrafter"/>
</dbReference>
<evidence type="ECO:0000256" key="4">
    <source>
        <dbReference type="ARBA" id="ARBA00023125"/>
    </source>
</evidence>
<evidence type="ECO:0000256" key="2">
    <source>
        <dbReference type="ARBA" id="ARBA00023012"/>
    </source>
</evidence>
<dbReference type="InterPro" id="IPR011006">
    <property type="entry name" value="CheY-like_superfamily"/>
</dbReference>
<dbReference type="InterPro" id="IPR001867">
    <property type="entry name" value="OmpR/PhoB-type_DNA-bd"/>
</dbReference>
<name>A0A931IVI7_9BURK</name>
<feature type="modified residue" description="4-aspartylphosphate" evidence="6">
    <location>
        <position position="57"/>
    </location>
</feature>
<dbReference type="EMBL" id="JAEDAL010000006">
    <property type="protein sequence ID" value="MBH9553585.1"/>
    <property type="molecule type" value="Genomic_DNA"/>
</dbReference>
<evidence type="ECO:0000256" key="6">
    <source>
        <dbReference type="PROSITE-ProRule" id="PRU00169"/>
    </source>
</evidence>
<evidence type="ECO:0000256" key="1">
    <source>
        <dbReference type="ARBA" id="ARBA00022553"/>
    </source>
</evidence>
<keyword evidence="4 7" id="KW-0238">DNA-binding</keyword>